<dbReference type="InterPro" id="IPR011989">
    <property type="entry name" value="ARM-like"/>
</dbReference>
<feature type="transmembrane region" description="Helical" evidence="1">
    <location>
        <begin position="9"/>
        <end position="28"/>
    </location>
</feature>
<dbReference type="STRING" id="1325564.NSJP_1566"/>
<organism evidence="2 3">
    <name type="scientific">Nitrospira japonica</name>
    <dbReference type="NCBI Taxonomy" id="1325564"/>
    <lineage>
        <taxon>Bacteria</taxon>
        <taxon>Pseudomonadati</taxon>
        <taxon>Nitrospirota</taxon>
        <taxon>Nitrospiria</taxon>
        <taxon>Nitrospirales</taxon>
        <taxon>Nitrospiraceae</taxon>
        <taxon>Nitrospira</taxon>
    </lineage>
</organism>
<dbReference type="SMART" id="SM00567">
    <property type="entry name" value="EZ_HEAT"/>
    <property type="match status" value="3"/>
</dbReference>
<dbReference type="OrthoDB" id="9790126at2"/>
<dbReference type="AlphaFoldDB" id="A0A1W1I3Z9"/>
<dbReference type="InterPro" id="IPR016024">
    <property type="entry name" value="ARM-type_fold"/>
</dbReference>
<sequence>MKRSESGQVNLTSIFILLGAVIACVWIWKRLDLETQEYVIDQAIPLAFAGILIGVAVWVLVRAVRRRKTKRRRRERLMALFQRETARDKQLEVAFALIEVNEYRTEGLEPVIPALKELFSTTLQRSLGDKQHRIRGMAASHLGVLQDKSIVPLLIKALEDDHAYVRSCAALGLGRLRAAETRDRLVRLMEEDWDQTVRSRAREAVERMRMGT</sequence>
<feature type="transmembrane region" description="Helical" evidence="1">
    <location>
        <begin position="43"/>
        <end position="64"/>
    </location>
</feature>
<name>A0A1W1I3Z9_9BACT</name>
<dbReference type="InterPro" id="IPR004155">
    <property type="entry name" value="PBS_lyase_HEAT"/>
</dbReference>
<evidence type="ECO:0000313" key="2">
    <source>
        <dbReference type="EMBL" id="SLM47738.1"/>
    </source>
</evidence>
<gene>
    <name evidence="2" type="ORF">NSJP_1566</name>
</gene>
<dbReference type="RefSeq" id="WP_080886224.1">
    <property type="nucleotide sequence ID" value="NZ_LT828648.1"/>
</dbReference>
<dbReference type="Proteomes" id="UP000192042">
    <property type="component" value="Chromosome I"/>
</dbReference>
<dbReference type="InterPro" id="IPR021133">
    <property type="entry name" value="HEAT_type_2"/>
</dbReference>
<dbReference type="KEGG" id="nja:NSJP_1566"/>
<dbReference type="PROSITE" id="PS50077">
    <property type="entry name" value="HEAT_REPEAT"/>
    <property type="match status" value="1"/>
</dbReference>
<evidence type="ECO:0000313" key="3">
    <source>
        <dbReference type="Proteomes" id="UP000192042"/>
    </source>
</evidence>
<evidence type="ECO:0008006" key="4">
    <source>
        <dbReference type="Google" id="ProtNLM"/>
    </source>
</evidence>
<keyword evidence="1" id="KW-0472">Membrane</keyword>
<keyword evidence="1" id="KW-0812">Transmembrane</keyword>
<dbReference type="PROSITE" id="PS51257">
    <property type="entry name" value="PROKAR_LIPOPROTEIN"/>
    <property type="match status" value="1"/>
</dbReference>
<dbReference type="Pfam" id="PF13646">
    <property type="entry name" value="HEAT_2"/>
    <property type="match status" value="1"/>
</dbReference>
<protein>
    <recommendedName>
        <fullName evidence="4">HEAT repeat domain-containing protein</fullName>
    </recommendedName>
</protein>
<dbReference type="EMBL" id="LT828648">
    <property type="protein sequence ID" value="SLM47738.1"/>
    <property type="molecule type" value="Genomic_DNA"/>
</dbReference>
<proteinExistence type="predicted"/>
<keyword evidence="1" id="KW-1133">Transmembrane helix</keyword>
<dbReference type="SUPFAM" id="SSF48371">
    <property type="entry name" value="ARM repeat"/>
    <property type="match status" value="1"/>
</dbReference>
<reference evidence="2 3" key="1">
    <citation type="submission" date="2017-03" db="EMBL/GenBank/DDBJ databases">
        <authorList>
            <person name="Afonso C.L."/>
            <person name="Miller P.J."/>
            <person name="Scott M.A."/>
            <person name="Spackman E."/>
            <person name="Goraichik I."/>
            <person name="Dimitrov K.M."/>
            <person name="Suarez D.L."/>
            <person name="Swayne D.E."/>
        </authorList>
    </citation>
    <scope>NUCLEOTIDE SEQUENCE [LARGE SCALE GENOMIC DNA]</scope>
    <source>
        <strain evidence="2">Genome sequencing of Nitrospira japonica strain NJ11</strain>
    </source>
</reference>
<accession>A0A1W1I3Z9</accession>
<keyword evidence="3" id="KW-1185">Reference proteome</keyword>
<evidence type="ECO:0000256" key="1">
    <source>
        <dbReference type="SAM" id="Phobius"/>
    </source>
</evidence>
<dbReference type="Gene3D" id="1.25.10.10">
    <property type="entry name" value="Leucine-rich Repeat Variant"/>
    <property type="match status" value="1"/>
</dbReference>